<feature type="transmembrane region" description="Helical" evidence="1">
    <location>
        <begin position="7"/>
        <end position="26"/>
    </location>
</feature>
<evidence type="ECO:0000256" key="1">
    <source>
        <dbReference type="SAM" id="Phobius"/>
    </source>
</evidence>
<protein>
    <submittedName>
        <fullName evidence="2">Uncharacterized protein</fullName>
    </submittedName>
</protein>
<keyword evidence="1" id="KW-0472">Membrane</keyword>
<proteinExistence type="predicted"/>
<dbReference type="AlphaFoldDB" id="A0A3B1CRN3"/>
<organism evidence="2">
    <name type="scientific">hydrothermal vent metagenome</name>
    <dbReference type="NCBI Taxonomy" id="652676"/>
    <lineage>
        <taxon>unclassified sequences</taxon>
        <taxon>metagenomes</taxon>
        <taxon>ecological metagenomes</taxon>
    </lineage>
</organism>
<dbReference type="EMBL" id="UOGB01000143">
    <property type="protein sequence ID" value="VAX19347.1"/>
    <property type="molecule type" value="Genomic_DNA"/>
</dbReference>
<gene>
    <name evidence="2" type="ORF">MNBD_NITROSPINAE03-321</name>
</gene>
<reference evidence="2" key="1">
    <citation type="submission" date="2018-06" db="EMBL/GenBank/DDBJ databases">
        <authorList>
            <person name="Zhirakovskaya E."/>
        </authorList>
    </citation>
    <scope>NUCLEOTIDE SEQUENCE</scope>
</reference>
<sequence length="111" mass="12271">MSFIIKLLLFFSAVCFIVVGAIVYLAKTRGWDFLNAGGKEGQAPEVNVKNRRSEQLKKGVLKEVAEAKKKLAPGSEKSAEFFRSLGEKDPKLLAVSVKKWLSEEGDGKLEK</sequence>
<name>A0A3B1CRN3_9ZZZZ</name>
<keyword evidence="1" id="KW-0812">Transmembrane</keyword>
<keyword evidence="1" id="KW-1133">Transmembrane helix</keyword>
<accession>A0A3B1CRN3</accession>
<evidence type="ECO:0000313" key="2">
    <source>
        <dbReference type="EMBL" id="VAX19347.1"/>
    </source>
</evidence>